<dbReference type="KEGG" id="srhi:H9L12_10460"/>
<dbReference type="InterPro" id="IPR045500">
    <property type="entry name" value="DUF6491"/>
</dbReference>
<feature type="chain" id="PRO_5028971492" description="Beta/gamma crystallin family protein" evidence="1">
    <location>
        <begin position="21"/>
        <end position="116"/>
    </location>
</feature>
<name>A0A7G9SA11_9SPHN</name>
<keyword evidence="1" id="KW-0732">Signal</keyword>
<keyword evidence="3" id="KW-1185">Reference proteome</keyword>
<evidence type="ECO:0000313" key="2">
    <source>
        <dbReference type="EMBL" id="QNN64686.1"/>
    </source>
</evidence>
<dbReference type="AlphaFoldDB" id="A0A7G9SA11"/>
<dbReference type="Proteomes" id="UP000515955">
    <property type="component" value="Chromosome"/>
</dbReference>
<feature type="signal peptide" evidence="1">
    <location>
        <begin position="1"/>
        <end position="20"/>
    </location>
</feature>
<proteinExistence type="predicted"/>
<organism evidence="2 3">
    <name type="scientific">Sphingomonas rhizophila</name>
    <dbReference type="NCBI Taxonomy" id="2071607"/>
    <lineage>
        <taxon>Bacteria</taxon>
        <taxon>Pseudomonadati</taxon>
        <taxon>Pseudomonadota</taxon>
        <taxon>Alphaproteobacteria</taxon>
        <taxon>Sphingomonadales</taxon>
        <taxon>Sphingomonadaceae</taxon>
        <taxon>Sphingomonas</taxon>
    </lineage>
</organism>
<evidence type="ECO:0008006" key="4">
    <source>
        <dbReference type="Google" id="ProtNLM"/>
    </source>
</evidence>
<protein>
    <recommendedName>
        <fullName evidence="4">Beta/gamma crystallin family protein</fullName>
    </recommendedName>
</protein>
<dbReference type="EMBL" id="CP060717">
    <property type="protein sequence ID" value="QNN64686.1"/>
    <property type="molecule type" value="Genomic_DNA"/>
</dbReference>
<gene>
    <name evidence="2" type="ORF">H9L12_10460</name>
</gene>
<evidence type="ECO:0000256" key="1">
    <source>
        <dbReference type="SAM" id="SignalP"/>
    </source>
</evidence>
<dbReference type="RefSeq" id="WP_187541685.1">
    <property type="nucleotide sequence ID" value="NZ_CP060717.1"/>
</dbReference>
<accession>A0A7G9SA11</accession>
<sequence>MTKHLVLALTGLAVSLPAMAQPDAPREVSIPFAANGGIRDWEAEGDKSILLRDRTNRWYRATFVGRCPRVGYSNTLVFETDPSGTFDRFSSIKSEYGNCQVGSIVRAEAPKSKGGK</sequence>
<dbReference type="Pfam" id="PF20101">
    <property type="entry name" value="DUF6491"/>
    <property type="match status" value="1"/>
</dbReference>
<evidence type="ECO:0000313" key="3">
    <source>
        <dbReference type="Proteomes" id="UP000515955"/>
    </source>
</evidence>
<reference evidence="2 3" key="1">
    <citation type="submission" date="2020-08" db="EMBL/GenBank/DDBJ databases">
        <title>Genome sequence of Sphingomonas rhizophila KACC 19189T.</title>
        <authorList>
            <person name="Hyun D.-W."/>
            <person name="Bae J.-W."/>
        </authorList>
    </citation>
    <scope>NUCLEOTIDE SEQUENCE [LARGE SCALE GENOMIC DNA]</scope>
    <source>
        <strain evidence="2 3">KACC 19189</strain>
    </source>
</reference>